<evidence type="ECO:0000313" key="13">
    <source>
        <dbReference type="Proteomes" id="UP000076858"/>
    </source>
</evidence>
<evidence type="ECO:0000256" key="10">
    <source>
        <dbReference type="SAM" id="SignalP"/>
    </source>
</evidence>
<evidence type="ECO:0000256" key="7">
    <source>
        <dbReference type="ARBA" id="ARBA00023170"/>
    </source>
</evidence>
<dbReference type="InterPro" id="IPR052192">
    <property type="entry name" value="Insect_Ionotropic_Sensory_Rcpt"/>
</dbReference>
<keyword evidence="13" id="KW-1185">Reference proteome</keyword>
<dbReference type="SUPFAM" id="SSF53850">
    <property type="entry name" value="Periplasmic binding protein-like II"/>
    <property type="match status" value="1"/>
</dbReference>
<dbReference type="STRING" id="35525.A0A162R1Z1"/>
<feature type="signal peptide" evidence="10">
    <location>
        <begin position="1"/>
        <end position="24"/>
    </location>
</feature>
<dbReference type="AlphaFoldDB" id="A0A162R1Z1"/>
<evidence type="ECO:0000256" key="1">
    <source>
        <dbReference type="ARBA" id="ARBA00004651"/>
    </source>
</evidence>
<accession>A0A162R1Z1</accession>
<keyword evidence="7" id="KW-0675">Receptor</keyword>
<keyword evidence="3" id="KW-1003">Cell membrane</keyword>
<keyword evidence="5 9" id="KW-1133">Transmembrane helix</keyword>
<dbReference type="EMBL" id="LRGB01000243">
    <property type="protein sequence ID" value="KZS20158.1"/>
    <property type="molecule type" value="Genomic_DNA"/>
</dbReference>
<feature type="transmembrane region" description="Helical" evidence="9">
    <location>
        <begin position="145"/>
        <end position="165"/>
    </location>
</feature>
<dbReference type="FunFam" id="1.10.287.70:FF:000211">
    <property type="entry name" value="Uncharacterized protein"/>
    <property type="match status" value="1"/>
</dbReference>
<dbReference type="GO" id="GO:0005886">
    <property type="term" value="C:plasma membrane"/>
    <property type="evidence" value="ECO:0007669"/>
    <property type="project" value="UniProtKB-SubCell"/>
</dbReference>
<proteinExistence type="inferred from homology"/>
<dbReference type="Gene3D" id="1.10.287.70">
    <property type="match status" value="1"/>
</dbReference>
<dbReference type="InterPro" id="IPR001320">
    <property type="entry name" value="Iontro_rcpt_C"/>
</dbReference>
<dbReference type="PANTHER" id="PTHR42643">
    <property type="entry name" value="IONOTROPIC RECEPTOR 20A-RELATED"/>
    <property type="match status" value="1"/>
</dbReference>
<keyword evidence="6 9" id="KW-0472">Membrane</keyword>
<dbReference type="GO" id="GO:0015276">
    <property type="term" value="F:ligand-gated monoatomic ion channel activity"/>
    <property type="evidence" value="ECO:0007669"/>
    <property type="project" value="InterPro"/>
</dbReference>
<evidence type="ECO:0000259" key="11">
    <source>
        <dbReference type="Pfam" id="PF00060"/>
    </source>
</evidence>
<name>A0A162R1Z1_9CRUS</name>
<dbReference type="Pfam" id="PF00060">
    <property type="entry name" value="Lig_chan"/>
    <property type="match status" value="1"/>
</dbReference>
<dbReference type="Proteomes" id="UP000076858">
    <property type="component" value="Unassembled WGS sequence"/>
</dbReference>
<feature type="transmembrane region" description="Helical" evidence="9">
    <location>
        <begin position="226"/>
        <end position="247"/>
    </location>
</feature>
<comment type="caution">
    <text evidence="12">The sequence shown here is derived from an EMBL/GenBank/DDBJ whole genome shotgun (WGS) entry which is preliminary data.</text>
</comment>
<keyword evidence="8" id="KW-0325">Glycoprotein</keyword>
<evidence type="ECO:0000256" key="8">
    <source>
        <dbReference type="ARBA" id="ARBA00023180"/>
    </source>
</evidence>
<dbReference type="OrthoDB" id="5984008at2759"/>
<dbReference type="PANTHER" id="PTHR42643:SF24">
    <property type="entry name" value="IONOTROPIC RECEPTOR 60A"/>
    <property type="match status" value="1"/>
</dbReference>
<gene>
    <name evidence="12" type="ORF">APZ42_013153</name>
</gene>
<evidence type="ECO:0000256" key="3">
    <source>
        <dbReference type="ARBA" id="ARBA00022475"/>
    </source>
</evidence>
<keyword evidence="4 9" id="KW-0812">Transmembrane</keyword>
<evidence type="ECO:0000313" key="12">
    <source>
        <dbReference type="EMBL" id="KZS20158.1"/>
    </source>
</evidence>
<evidence type="ECO:0000256" key="5">
    <source>
        <dbReference type="ARBA" id="ARBA00022989"/>
    </source>
</evidence>
<evidence type="ECO:0000256" key="4">
    <source>
        <dbReference type="ARBA" id="ARBA00022692"/>
    </source>
</evidence>
<comment type="subcellular location">
    <subcellularLocation>
        <location evidence="1">Cell membrane</location>
        <topology evidence="1">Multi-pass membrane protein</topology>
    </subcellularLocation>
</comment>
<feature type="chain" id="PRO_5007838889" description="Ionotropic glutamate receptor C-terminal domain-containing protein" evidence="10">
    <location>
        <begin position="25"/>
        <end position="461"/>
    </location>
</feature>
<evidence type="ECO:0000256" key="6">
    <source>
        <dbReference type="ARBA" id="ARBA00023136"/>
    </source>
</evidence>
<feature type="transmembrane region" description="Helical" evidence="9">
    <location>
        <begin position="424"/>
        <end position="444"/>
    </location>
</feature>
<dbReference type="Gene3D" id="3.40.190.10">
    <property type="entry name" value="Periplasmic binding protein-like II"/>
    <property type="match status" value="1"/>
</dbReference>
<comment type="similarity">
    <text evidence="2">Belongs to the glutamate-gated ion channel (TC 1.A.10.1) family.</text>
</comment>
<sequence length="461" mass="52055">MQVKNTNGILPILVIIFTFLGSFASPLTSRTDFDGANLNFVVFHNPPFDVFKRGPNGTFTFDGVGLDILKWMAAYFNFKYTLVAVNQTLVEKYGTHEASFYQLINDNRMDYTSSFAWVDGFSLVVPRPGEESRLFAFTRPFQPTVWLWILVVMIFMVGGMTLLTWHINRCALVNDAPVVNDNTHHKRMKENGHNIFSYFSSSIIYVINTMTNQGCKEAFGRHSFRILVGFWLLGAMVLVNSYAGIVISSLTVPKMKPPIETLEDLAFSKDVGLIVRHDMLMGEQILKATNGIYKILGDKVRPYPNQILGDPFKVNTMLETGKYGYPFVRTFNDWFVALQYKKDGRCRFHSTKPLPVPHGYYSWLVKKGNPNARILSKGFTNLWETGLISFWGNRAIGVARAAECFDGKRQKSKAQQVSIRLADLTSAFVILGIGLGLAILCFSLEQIKSMKSLVCFIKGNK</sequence>
<keyword evidence="10" id="KW-0732">Signal</keyword>
<dbReference type="GO" id="GO:0050906">
    <property type="term" value="P:detection of stimulus involved in sensory perception"/>
    <property type="evidence" value="ECO:0007669"/>
    <property type="project" value="UniProtKB-ARBA"/>
</dbReference>
<evidence type="ECO:0000256" key="2">
    <source>
        <dbReference type="ARBA" id="ARBA00008685"/>
    </source>
</evidence>
<protein>
    <recommendedName>
        <fullName evidence="11">Ionotropic glutamate receptor C-terminal domain-containing protein</fullName>
    </recommendedName>
</protein>
<reference evidence="12 13" key="1">
    <citation type="submission" date="2016-03" db="EMBL/GenBank/DDBJ databases">
        <title>EvidentialGene: Evidence-directed Construction of Genes on Genomes.</title>
        <authorList>
            <person name="Gilbert D.G."/>
            <person name="Choi J.-H."/>
            <person name="Mockaitis K."/>
            <person name="Colbourne J."/>
            <person name="Pfrender M."/>
        </authorList>
    </citation>
    <scope>NUCLEOTIDE SEQUENCE [LARGE SCALE GENOMIC DNA]</scope>
    <source>
        <strain evidence="12 13">Xinb3</strain>
        <tissue evidence="12">Complete organism</tissue>
    </source>
</reference>
<evidence type="ECO:0000256" key="9">
    <source>
        <dbReference type="SAM" id="Phobius"/>
    </source>
</evidence>
<organism evidence="12 13">
    <name type="scientific">Daphnia magna</name>
    <dbReference type="NCBI Taxonomy" id="35525"/>
    <lineage>
        <taxon>Eukaryota</taxon>
        <taxon>Metazoa</taxon>
        <taxon>Ecdysozoa</taxon>
        <taxon>Arthropoda</taxon>
        <taxon>Crustacea</taxon>
        <taxon>Branchiopoda</taxon>
        <taxon>Diplostraca</taxon>
        <taxon>Cladocera</taxon>
        <taxon>Anomopoda</taxon>
        <taxon>Daphniidae</taxon>
        <taxon>Daphnia</taxon>
    </lineage>
</organism>
<feature type="domain" description="Ionotropic glutamate receptor C-terminal" evidence="11">
    <location>
        <begin position="145"/>
        <end position="435"/>
    </location>
</feature>